<dbReference type="AlphaFoldDB" id="A0A914RZY1"/>
<name>A0A914RZY1_PAREQ</name>
<organism evidence="1 2">
    <name type="scientific">Parascaris equorum</name>
    <name type="common">Equine roundworm</name>
    <dbReference type="NCBI Taxonomy" id="6256"/>
    <lineage>
        <taxon>Eukaryota</taxon>
        <taxon>Metazoa</taxon>
        <taxon>Ecdysozoa</taxon>
        <taxon>Nematoda</taxon>
        <taxon>Chromadorea</taxon>
        <taxon>Rhabditida</taxon>
        <taxon>Spirurina</taxon>
        <taxon>Ascaridomorpha</taxon>
        <taxon>Ascaridoidea</taxon>
        <taxon>Ascarididae</taxon>
        <taxon>Parascaris</taxon>
    </lineage>
</organism>
<keyword evidence="1" id="KW-1185">Reference proteome</keyword>
<accession>A0A914RZY1</accession>
<evidence type="ECO:0000313" key="1">
    <source>
        <dbReference type="Proteomes" id="UP000887564"/>
    </source>
</evidence>
<protein>
    <submittedName>
        <fullName evidence="2">Uncharacterized protein</fullName>
    </submittedName>
</protein>
<dbReference type="Proteomes" id="UP000887564">
    <property type="component" value="Unplaced"/>
</dbReference>
<proteinExistence type="predicted"/>
<reference evidence="2" key="1">
    <citation type="submission" date="2022-11" db="UniProtKB">
        <authorList>
            <consortium name="WormBaseParasite"/>
        </authorList>
    </citation>
    <scope>IDENTIFICATION</scope>
</reference>
<evidence type="ECO:0000313" key="2">
    <source>
        <dbReference type="WBParaSite" id="PEQ_0001207001-mRNA-1"/>
    </source>
</evidence>
<dbReference type="WBParaSite" id="PEQ_0001207001-mRNA-1">
    <property type="protein sequence ID" value="PEQ_0001207001-mRNA-1"/>
    <property type="gene ID" value="PEQ_0001207001"/>
</dbReference>
<sequence>LVTPLILEVIKRFLGNADTLSLQVQQIYDFIELSRTISVRLTRWSRPWCKLQAKPEHKDPHGEANLEASLLEPLKKRGDRNWEELDPSCPVYKNEPLHAIMDRSSRS</sequence>